<dbReference type="InterPro" id="IPR001789">
    <property type="entry name" value="Sig_transdc_resp-reg_receiver"/>
</dbReference>
<evidence type="ECO:0000313" key="4">
    <source>
        <dbReference type="EMBL" id="WNC71215.1"/>
    </source>
</evidence>
<dbReference type="InterPro" id="IPR001633">
    <property type="entry name" value="EAL_dom"/>
</dbReference>
<feature type="domain" description="EAL" evidence="3">
    <location>
        <begin position="138"/>
        <end position="388"/>
    </location>
</feature>
<organism evidence="4 5">
    <name type="scientific">Thalassotalea psychrophila</name>
    <dbReference type="NCBI Taxonomy" id="3065647"/>
    <lineage>
        <taxon>Bacteria</taxon>
        <taxon>Pseudomonadati</taxon>
        <taxon>Pseudomonadota</taxon>
        <taxon>Gammaproteobacteria</taxon>
        <taxon>Alteromonadales</taxon>
        <taxon>Colwelliaceae</taxon>
        <taxon>Thalassotalea</taxon>
    </lineage>
</organism>
<evidence type="ECO:0000313" key="5">
    <source>
        <dbReference type="Proteomes" id="UP001258994"/>
    </source>
</evidence>
<protein>
    <submittedName>
        <fullName evidence="4">EAL domain-containing protein</fullName>
    </submittedName>
</protein>
<dbReference type="RefSeq" id="WP_348390350.1">
    <property type="nucleotide sequence ID" value="NZ_CP134145.1"/>
</dbReference>
<dbReference type="Gene3D" id="3.40.50.2300">
    <property type="match status" value="1"/>
</dbReference>
<dbReference type="CDD" id="cd01948">
    <property type="entry name" value="EAL"/>
    <property type="match status" value="1"/>
</dbReference>
<dbReference type="InterPro" id="IPR035919">
    <property type="entry name" value="EAL_sf"/>
</dbReference>
<dbReference type="Gene3D" id="3.20.20.450">
    <property type="entry name" value="EAL domain"/>
    <property type="match status" value="1"/>
</dbReference>
<dbReference type="SMART" id="SM00052">
    <property type="entry name" value="EAL"/>
    <property type="match status" value="1"/>
</dbReference>
<dbReference type="InterPro" id="IPR011006">
    <property type="entry name" value="CheY-like_superfamily"/>
</dbReference>
<dbReference type="Proteomes" id="UP001258994">
    <property type="component" value="Chromosome"/>
</dbReference>
<name>A0ABY9TR59_9GAMM</name>
<dbReference type="SUPFAM" id="SSF52172">
    <property type="entry name" value="CheY-like"/>
    <property type="match status" value="1"/>
</dbReference>
<sequence length="401" mass="45575">MKVLILEDDPIQNHIISTHVNNMDNCSASSFFDVHSCLFEMAVVDEPFVLITDIQLQQHSIVNIIKELKQFDLLAGLIIVSALESEVIQSISLLAKLSGVEQVKHFPKPILKNDLIKAVSEIINCNSNPLYSPHIFIEHQFSNHNTMAYLLDEKFQPYFQPQLCAKTLQITGLEILGRLQLKGKIYQPDTFIQPLIDYRQITRYTLYILEKSVNLINQYNIKNLTLSLNMEYDSLCEPNFAFKLLDILSKYNFPSHKLIVEMTENRSILTKAVVANLAELRIARVNISVDDYGTGQSGIKELINFPFSELKIDRSQVKDMLTCEKAANVVKAIASMAKALKLNCVAEGVENQQQVDALKAIGVDTLQGFHFCKAVPLYELQQIDEEWNTPIFQSIEDCYEL</sequence>
<reference evidence="5" key="1">
    <citation type="submission" date="2023-09" db="EMBL/GenBank/DDBJ databases">
        <authorList>
            <person name="Li S."/>
            <person name="Li X."/>
            <person name="Zhang C."/>
            <person name="Zhao Z."/>
        </authorList>
    </citation>
    <scope>NUCLEOTIDE SEQUENCE [LARGE SCALE GENOMIC DNA]</scope>
    <source>
        <strain evidence="5">SQ149</strain>
    </source>
</reference>
<dbReference type="PROSITE" id="PS50110">
    <property type="entry name" value="RESPONSE_REGULATORY"/>
    <property type="match status" value="1"/>
</dbReference>
<proteinExistence type="predicted"/>
<feature type="domain" description="Response regulatory" evidence="2">
    <location>
        <begin position="2"/>
        <end position="123"/>
    </location>
</feature>
<dbReference type="Pfam" id="PF00563">
    <property type="entry name" value="EAL"/>
    <property type="match status" value="1"/>
</dbReference>
<accession>A0ABY9TR59</accession>
<evidence type="ECO:0000256" key="1">
    <source>
        <dbReference type="PROSITE-ProRule" id="PRU00169"/>
    </source>
</evidence>
<keyword evidence="5" id="KW-1185">Reference proteome</keyword>
<dbReference type="PANTHER" id="PTHR33121:SF70">
    <property type="entry name" value="SIGNALING PROTEIN YKOW"/>
    <property type="match status" value="1"/>
</dbReference>
<dbReference type="SUPFAM" id="SSF141868">
    <property type="entry name" value="EAL domain-like"/>
    <property type="match status" value="1"/>
</dbReference>
<feature type="modified residue" description="4-aspartylphosphate" evidence="1">
    <location>
        <position position="53"/>
    </location>
</feature>
<gene>
    <name evidence="4" type="ORF">RGQ13_13925</name>
</gene>
<dbReference type="EMBL" id="CP134145">
    <property type="protein sequence ID" value="WNC71215.1"/>
    <property type="molecule type" value="Genomic_DNA"/>
</dbReference>
<dbReference type="PROSITE" id="PS50883">
    <property type="entry name" value="EAL"/>
    <property type="match status" value="1"/>
</dbReference>
<dbReference type="InterPro" id="IPR050706">
    <property type="entry name" value="Cyclic-di-GMP_PDE-like"/>
</dbReference>
<keyword evidence="1" id="KW-0597">Phosphoprotein</keyword>
<evidence type="ECO:0000259" key="2">
    <source>
        <dbReference type="PROSITE" id="PS50110"/>
    </source>
</evidence>
<evidence type="ECO:0000259" key="3">
    <source>
        <dbReference type="PROSITE" id="PS50883"/>
    </source>
</evidence>
<dbReference type="PANTHER" id="PTHR33121">
    <property type="entry name" value="CYCLIC DI-GMP PHOSPHODIESTERASE PDEF"/>
    <property type="match status" value="1"/>
</dbReference>